<dbReference type="PANTHER" id="PTHR13025">
    <property type="entry name" value="EF-HAND DOMAIN-CONTAINING PROTEIN D"/>
    <property type="match status" value="1"/>
</dbReference>
<dbReference type="Gene3D" id="1.10.238.10">
    <property type="entry name" value="EF-hand"/>
    <property type="match status" value="1"/>
</dbReference>
<reference evidence="9" key="1">
    <citation type="submission" date="2017-02" db="UniProtKB">
        <authorList>
            <consortium name="WormBaseParasite"/>
        </authorList>
    </citation>
    <scope>IDENTIFICATION</scope>
</reference>
<dbReference type="InterPro" id="IPR040365">
    <property type="entry name" value="EFHD1/2"/>
</dbReference>
<dbReference type="SUPFAM" id="SSF47473">
    <property type="entry name" value="EF-hand"/>
    <property type="match status" value="1"/>
</dbReference>
<dbReference type="InterPro" id="IPR011992">
    <property type="entry name" value="EF-hand-dom_pair"/>
</dbReference>
<feature type="coiled-coil region" evidence="4">
    <location>
        <begin position="166"/>
        <end position="205"/>
    </location>
</feature>
<feature type="compositionally biased region" description="Low complexity" evidence="5">
    <location>
        <begin position="9"/>
        <end position="24"/>
    </location>
</feature>
<evidence type="ECO:0000313" key="9">
    <source>
        <dbReference type="WBParaSite" id="TCLT_0000689901-mRNA-1"/>
    </source>
</evidence>
<evidence type="ECO:0000259" key="6">
    <source>
        <dbReference type="PROSITE" id="PS50222"/>
    </source>
</evidence>
<evidence type="ECO:0000256" key="4">
    <source>
        <dbReference type="SAM" id="Coils"/>
    </source>
</evidence>
<keyword evidence="1" id="KW-0479">Metal-binding</keyword>
<evidence type="ECO:0000256" key="2">
    <source>
        <dbReference type="ARBA" id="ARBA00022737"/>
    </source>
</evidence>
<protein>
    <submittedName>
        <fullName evidence="9">EF-hand domain-containing protein</fullName>
    </submittedName>
</protein>
<feature type="region of interest" description="Disordered" evidence="5">
    <location>
        <begin position="1"/>
        <end position="27"/>
    </location>
</feature>
<evidence type="ECO:0000313" key="8">
    <source>
        <dbReference type="Proteomes" id="UP000276776"/>
    </source>
</evidence>
<evidence type="ECO:0000256" key="3">
    <source>
        <dbReference type="ARBA" id="ARBA00022837"/>
    </source>
</evidence>
<dbReference type="PROSITE" id="PS00018">
    <property type="entry name" value="EF_HAND_1"/>
    <property type="match status" value="1"/>
</dbReference>
<dbReference type="WBParaSite" id="TCLT_0000689901-mRNA-1">
    <property type="protein sequence ID" value="TCLT_0000689901-mRNA-1"/>
    <property type="gene ID" value="TCLT_0000689901"/>
</dbReference>
<dbReference type="STRING" id="103827.A0A0N5D206"/>
<dbReference type="AlphaFoldDB" id="A0A0N5D206"/>
<dbReference type="Proteomes" id="UP000276776">
    <property type="component" value="Unassembled WGS sequence"/>
</dbReference>
<feature type="domain" description="EF-hand" evidence="6">
    <location>
        <begin position="65"/>
        <end position="100"/>
    </location>
</feature>
<dbReference type="PANTHER" id="PTHR13025:SF6">
    <property type="entry name" value="EF-HAND DOMAIN-CONTAINING PROTEIN-RELATED"/>
    <property type="match status" value="1"/>
</dbReference>
<keyword evidence="2" id="KW-0677">Repeat</keyword>
<reference evidence="7 8" key="2">
    <citation type="submission" date="2018-11" db="EMBL/GenBank/DDBJ databases">
        <authorList>
            <consortium name="Pathogen Informatics"/>
        </authorList>
    </citation>
    <scope>NUCLEOTIDE SEQUENCE [LARGE SCALE GENOMIC DNA]</scope>
</reference>
<sequence length="209" mass="23869">MEAAMSQASNSPTCSTTSLSSNNNDGDELAAKLARRNMIAEGESVEPSKPPKIGIYSEFYEFSRKQIKHFMEIFTKYDEDHDNFIDFDELKRMMEKLGEAQTHIALKNMLKLVNQDGKVSLREFMLIFRCAASGQLSCGKVFNELAASVDVTKEGVHAAANFFQAKIEEQTRLSKFEEEIRAEQEERKQQEAKNKERRRHFLANKAAFI</sequence>
<keyword evidence="4" id="KW-0175">Coiled coil</keyword>
<evidence type="ECO:0000256" key="1">
    <source>
        <dbReference type="ARBA" id="ARBA00022723"/>
    </source>
</evidence>
<dbReference type="OrthoDB" id="6572480at2759"/>
<accession>A0A0N5D206</accession>
<evidence type="ECO:0000313" key="7">
    <source>
        <dbReference type="EMBL" id="VDN04289.1"/>
    </source>
</evidence>
<keyword evidence="8" id="KW-1185">Reference proteome</keyword>
<dbReference type="GO" id="GO:0005509">
    <property type="term" value="F:calcium ion binding"/>
    <property type="evidence" value="ECO:0007669"/>
    <property type="project" value="InterPro"/>
</dbReference>
<dbReference type="Pfam" id="PF13499">
    <property type="entry name" value="EF-hand_7"/>
    <property type="match status" value="1"/>
</dbReference>
<evidence type="ECO:0000256" key="5">
    <source>
        <dbReference type="SAM" id="MobiDB-lite"/>
    </source>
</evidence>
<organism evidence="9">
    <name type="scientific">Thelazia callipaeda</name>
    <name type="common">Oriental eyeworm</name>
    <name type="synonym">Parasitic nematode</name>
    <dbReference type="NCBI Taxonomy" id="103827"/>
    <lineage>
        <taxon>Eukaryota</taxon>
        <taxon>Metazoa</taxon>
        <taxon>Ecdysozoa</taxon>
        <taxon>Nematoda</taxon>
        <taxon>Chromadorea</taxon>
        <taxon>Rhabditida</taxon>
        <taxon>Spirurina</taxon>
        <taxon>Spiruromorpha</taxon>
        <taxon>Thelazioidea</taxon>
        <taxon>Thelaziidae</taxon>
        <taxon>Thelazia</taxon>
    </lineage>
</organism>
<proteinExistence type="predicted"/>
<dbReference type="SMART" id="SM00054">
    <property type="entry name" value="EFh"/>
    <property type="match status" value="2"/>
</dbReference>
<keyword evidence="3" id="KW-0106">Calcium</keyword>
<name>A0A0N5D206_THECL</name>
<gene>
    <name evidence="7" type="ORF">TCLT_LOCUS6888</name>
</gene>
<dbReference type="CDD" id="cd00051">
    <property type="entry name" value="EFh"/>
    <property type="match status" value="1"/>
</dbReference>
<dbReference type="InterPro" id="IPR002048">
    <property type="entry name" value="EF_hand_dom"/>
</dbReference>
<dbReference type="PROSITE" id="PS50222">
    <property type="entry name" value="EF_HAND_2"/>
    <property type="match status" value="1"/>
</dbReference>
<dbReference type="EMBL" id="UYYF01004455">
    <property type="protein sequence ID" value="VDN04289.1"/>
    <property type="molecule type" value="Genomic_DNA"/>
</dbReference>
<dbReference type="OMA" id="ERMFKQY"/>
<dbReference type="InterPro" id="IPR018247">
    <property type="entry name" value="EF_Hand_1_Ca_BS"/>
</dbReference>